<dbReference type="CDD" id="cd00275">
    <property type="entry name" value="C2_PLC_like"/>
    <property type="match status" value="1"/>
</dbReference>
<feature type="compositionally biased region" description="Basic and acidic residues" evidence="2">
    <location>
        <begin position="157"/>
        <end position="169"/>
    </location>
</feature>
<dbReference type="Proteomes" id="UP000758603">
    <property type="component" value="Unassembled WGS sequence"/>
</dbReference>
<dbReference type="Pfam" id="PF00387">
    <property type="entry name" value="PI-PLC-Y"/>
    <property type="match status" value="1"/>
</dbReference>
<keyword evidence="5" id="KW-1185">Reference proteome</keyword>
<dbReference type="GeneID" id="70127494"/>
<feature type="region of interest" description="Disordered" evidence="2">
    <location>
        <begin position="220"/>
        <end position="240"/>
    </location>
</feature>
<dbReference type="InterPro" id="IPR000909">
    <property type="entry name" value="PLipase_C_PInositol-sp_X_dom"/>
</dbReference>
<dbReference type="PANTHER" id="PTHR10336">
    <property type="entry name" value="PHOSPHOINOSITIDE-SPECIFIC PHOSPHOLIPASE C FAMILY PROTEIN"/>
    <property type="match status" value="1"/>
</dbReference>
<feature type="region of interest" description="Disordered" evidence="2">
    <location>
        <begin position="148"/>
        <end position="175"/>
    </location>
</feature>
<dbReference type="SMART" id="SM00148">
    <property type="entry name" value="PLCXc"/>
    <property type="match status" value="1"/>
</dbReference>
<evidence type="ECO:0000259" key="3">
    <source>
        <dbReference type="PROSITE" id="PS50008"/>
    </source>
</evidence>
<dbReference type="AlphaFoldDB" id="A0A9P8UA19"/>
<evidence type="ECO:0000256" key="2">
    <source>
        <dbReference type="SAM" id="MobiDB-lite"/>
    </source>
</evidence>
<dbReference type="GO" id="GO:0016042">
    <property type="term" value="P:lipid catabolic process"/>
    <property type="evidence" value="ECO:0007669"/>
    <property type="project" value="UniProtKB-KW"/>
</dbReference>
<dbReference type="CDD" id="cd08598">
    <property type="entry name" value="PI-PLC1c_yeast"/>
    <property type="match status" value="1"/>
</dbReference>
<dbReference type="PANTHER" id="PTHR10336:SF82">
    <property type="entry name" value="PHOSPHOINOSITIDE PHOSPHOLIPASE C"/>
    <property type="match status" value="1"/>
</dbReference>
<sequence length="656" mass="74364">MFISPTVIHFQGDGTVNGRRDIYLSAIIQKRLRKLFDDLRQKDTLLSRRQFERFLIDDQGETEPKLERETYTFEHFLEVWWLQFGLNALKPVDASKKDLSKPLTNYFISSSHNTYLTGNQLKSRSSADEYKKVLRRGCRCIEIDVWDGDSPSSSPDRSLKAPTKPDHARHLSGSSMHSAAATFVETVEEKIEQAKQMLTGGEKAQARSPNLAQRELADHARLTDKASDHNARSRSRQSFRREEPIVMHGFTLTAPVGFRDVCRAVSESAFETSNLPIIVSLEVHCSFEQQELMVDIMKEEWAGLLVESPHEGCPKARTPRLEELLNKILVKVKRASTPETSTVGSVLIPSTTLEDDADSDDERMTPKKPKVPICESLSSLGVYTHSEHFKAFEGQSAKVPSHIFSINENRILDLYTTKQKEMLLHNRHYFMRAFPKGMRYDSSNMDPSLFWRKGVQMVAMNWQSWDEGMMLNEGMFAGEQGWVLKPSGYLSDDNSTSFADIPNHTLNLRIAVLAGQHIPLPLEGASSETGNTRSFRPFVKCELHIEKQEDRPGVEGLTRVVKRKQETTPGKSDHPDFGTSKNMFEFLNVPNVVDQLSFVRFKIEDNASGLIANPCAAWACIRLDRLQPGYRFIHLMSPKGIETPGVLLVHITKNLR</sequence>
<evidence type="ECO:0000313" key="4">
    <source>
        <dbReference type="EMBL" id="KAH6646924.1"/>
    </source>
</evidence>
<dbReference type="PROSITE" id="PS50007">
    <property type="entry name" value="PIPLC_X_DOMAIN"/>
    <property type="match status" value="1"/>
</dbReference>
<evidence type="ECO:0000313" key="5">
    <source>
        <dbReference type="Proteomes" id="UP000758603"/>
    </source>
</evidence>
<dbReference type="RefSeq" id="XP_045953438.1">
    <property type="nucleotide sequence ID" value="XM_046098602.1"/>
</dbReference>
<dbReference type="GO" id="GO:0051209">
    <property type="term" value="P:release of sequestered calcium ion into cytosol"/>
    <property type="evidence" value="ECO:0007669"/>
    <property type="project" value="TreeGrafter"/>
</dbReference>
<dbReference type="SUPFAM" id="SSF49562">
    <property type="entry name" value="C2 domain (Calcium/lipid-binding domain, CaLB)"/>
    <property type="match status" value="1"/>
</dbReference>
<gene>
    <name evidence="4" type="ORF">BKA67DRAFT_524712</name>
</gene>
<dbReference type="EMBL" id="JAGPXC010000009">
    <property type="protein sequence ID" value="KAH6646924.1"/>
    <property type="molecule type" value="Genomic_DNA"/>
</dbReference>
<keyword evidence="1" id="KW-0443">Lipid metabolism</keyword>
<dbReference type="InterPro" id="IPR035892">
    <property type="entry name" value="C2_domain_sf"/>
</dbReference>
<comment type="catalytic activity">
    <reaction evidence="1">
        <text>a 1,2-diacyl-sn-glycero-3-phospho-(1D-myo-inositol-4,5-bisphosphate) + H2O = 1D-myo-inositol 1,4,5-trisphosphate + a 1,2-diacyl-sn-glycerol + H(+)</text>
        <dbReference type="Rhea" id="RHEA:33179"/>
        <dbReference type="ChEBI" id="CHEBI:15377"/>
        <dbReference type="ChEBI" id="CHEBI:15378"/>
        <dbReference type="ChEBI" id="CHEBI:17815"/>
        <dbReference type="ChEBI" id="CHEBI:58456"/>
        <dbReference type="ChEBI" id="CHEBI:203600"/>
        <dbReference type="EC" id="3.1.4.11"/>
    </reaction>
</comment>
<dbReference type="EC" id="3.1.4.11" evidence="1"/>
<feature type="domain" description="PI-PLC Y-box" evidence="3">
    <location>
        <begin position="377"/>
        <end position="490"/>
    </location>
</feature>
<accession>A0A9P8UA19</accession>
<feature type="compositionally biased region" description="Basic and acidic residues" evidence="2">
    <location>
        <begin position="220"/>
        <end position="231"/>
    </location>
</feature>
<dbReference type="InterPro" id="IPR001192">
    <property type="entry name" value="PI-PLC_fam"/>
</dbReference>
<dbReference type="InterPro" id="IPR001711">
    <property type="entry name" value="PLipase_C_Pinositol-sp_Y"/>
</dbReference>
<dbReference type="Gene3D" id="3.20.20.190">
    <property type="entry name" value="Phosphatidylinositol (PI) phosphodiesterase"/>
    <property type="match status" value="1"/>
</dbReference>
<dbReference type="SMART" id="SM00149">
    <property type="entry name" value="PLCYc"/>
    <property type="match status" value="1"/>
</dbReference>
<comment type="caution">
    <text evidence="4">The sequence shown here is derived from an EMBL/GenBank/DDBJ whole genome shotgun (WGS) entry which is preliminary data.</text>
</comment>
<evidence type="ECO:0000256" key="1">
    <source>
        <dbReference type="RuleBase" id="RU361133"/>
    </source>
</evidence>
<name>A0A9P8UA19_9PEZI</name>
<proteinExistence type="predicted"/>
<reference evidence="4" key="1">
    <citation type="journal article" date="2021" name="Nat. Commun.">
        <title>Genetic determinants of endophytism in the Arabidopsis root mycobiome.</title>
        <authorList>
            <person name="Mesny F."/>
            <person name="Miyauchi S."/>
            <person name="Thiergart T."/>
            <person name="Pickel B."/>
            <person name="Atanasova L."/>
            <person name="Karlsson M."/>
            <person name="Huettel B."/>
            <person name="Barry K.W."/>
            <person name="Haridas S."/>
            <person name="Chen C."/>
            <person name="Bauer D."/>
            <person name="Andreopoulos W."/>
            <person name="Pangilinan J."/>
            <person name="LaButti K."/>
            <person name="Riley R."/>
            <person name="Lipzen A."/>
            <person name="Clum A."/>
            <person name="Drula E."/>
            <person name="Henrissat B."/>
            <person name="Kohler A."/>
            <person name="Grigoriev I.V."/>
            <person name="Martin F.M."/>
            <person name="Hacquard S."/>
        </authorList>
    </citation>
    <scope>NUCLEOTIDE SEQUENCE</scope>
    <source>
        <strain evidence="4">MPI-SDFR-AT-0073</strain>
    </source>
</reference>
<dbReference type="Gene3D" id="2.60.40.150">
    <property type="entry name" value="C2 domain"/>
    <property type="match status" value="1"/>
</dbReference>
<dbReference type="Pfam" id="PF00388">
    <property type="entry name" value="PI-PLC-X"/>
    <property type="match status" value="1"/>
</dbReference>
<dbReference type="InterPro" id="IPR017946">
    <property type="entry name" value="PLC-like_Pdiesterase_TIM-brl"/>
</dbReference>
<dbReference type="PROSITE" id="PS50008">
    <property type="entry name" value="PIPLC_Y_DOMAIN"/>
    <property type="match status" value="1"/>
</dbReference>
<dbReference type="PRINTS" id="PR00390">
    <property type="entry name" value="PHPHLIPASEC"/>
</dbReference>
<dbReference type="SUPFAM" id="SSF51695">
    <property type="entry name" value="PLC-like phosphodiesterases"/>
    <property type="match status" value="1"/>
</dbReference>
<dbReference type="GO" id="GO:0048015">
    <property type="term" value="P:phosphatidylinositol-mediated signaling"/>
    <property type="evidence" value="ECO:0007669"/>
    <property type="project" value="TreeGrafter"/>
</dbReference>
<dbReference type="OrthoDB" id="269822at2759"/>
<dbReference type="GO" id="GO:0004435">
    <property type="term" value="F:phosphatidylinositol-4,5-bisphosphate phospholipase C activity"/>
    <property type="evidence" value="ECO:0007669"/>
    <property type="project" value="UniProtKB-EC"/>
</dbReference>
<organism evidence="4 5">
    <name type="scientific">Truncatella angustata</name>
    <dbReference type="NCBI Taxonomy" id="152316"/>
    <lineage>
        <taxon>Eukaryota</taxon>
        <taxon>Fungi</taxon>
        <taxon>Dikarya</taxon>
        <taxon>Ascomycota</taxon>
        <taxon>Pezizomycotina</taxon>
        <taxon>Sordariomycetes</taxon>
        <taxon>Xylariomycetidae</taxon>
        <taxon>Amphisphaeriales</taxon>
        <taxon>Sporocadaceae</taxon>
        <taxon>Truncatella</taxon>
    </lineage>
</organism>
<keyword evidence="1" id="KW-0378">Hydrolase</keyword>
<keyword evidence="1" id="KW-0442">Lipid degradation</keyword>
<protein>
    <recommendedName>
        <fullName evidence="1">Phosphoinositide phospholipase C</fullName>
        <ecNumber evidence="1">3.1.4.11</ecNumber>
    </recommendedName>
</protein>